<comment type="caution">
    <text evidence="2">The sequence shown here is derived from an EMBL/GenBank/DDBJ whole genome shotgun (WGS) entry which is preliminary data.</text>
</comment>
<evidence type="ECO:0000259" key="1">
    <source>
        <dbReference type="Pfam" id="PF07727"/>
    </source>
</evidence>
<gene>
    <name evidence="2" type="ORF">O181_028396</name>
</gene>
<accession>A0A9Q3H2C2</accession>
<evidence type="ECO:0000313" key="2">
    <source>
        <dbReference type="EMBL" id="MBW0488681.1"/>
    </source>
</evidence>
<organism evidence="2 3">
    <name type="scientific">Austropuccinia psidii MF-1</name>
    <dbReference type="NCBI Taxonomy" id="1389203"/>
    <lineage>
        <taxon>Eukaryota</taxon>
        <taxon>Fungi</taxon>
        <taxon>Dikarya</taxon>
        <taxon>Basidiomycota</taxon>
        <taxon>Pucciniomycotina</taxon>
        <taxon>Pucciniomycetes</taxon>
        <taxon>Pucciniales</taxon>
        <taxon>Sphaerophragmiaceae</taxon>
        <taxon>Austropuccinia</taxon>
    </lineage>
</organism>
<dbReference type="Pfam" id="PF07727">
    <property type="entry name" value="RVT_2"/>
    <property type="match status" value="1"/>
</dbReference>
<dbReference type="AlphaFoldDB" id="A0A9Q3H2C2"/>
<evidence type="ECO:0000313" key="3">
    <source>
        <dbReference type="Proteomes" id="UP000765509"/>
    </source>
</evidence>
<name>A0A9Q3H2C2_9BASI</name>
<reference evidence="2" key="1">
    <citation type="submission" date="2021-03" db="EMBL/GenBank/DDBJ databases">
        <title>Draft genome sequence of rust myrtle Austropuccinia psidii MF-1, a brazilian biotype.</title>
        <authorList>
            <person name="Quecine M.C."/>
            <person name="Pachon D.M.R."/>
            <person name="Bonatelli M.L."/>
            <person name="Correr F.H."/>
            <person name="Franceschini L.M."/>
            <person name="Leite T.F."/>
            <person name="Margarido G.R.A."/>
            <person name="Almeida C.A."/>
            <person name="Ferrarezi J.A."/>
            <person name="Labate C.A."/>
        </authorList>
    </citation>
    <scope>NUCLEOTIDE SEQUENCE</scope>
    <source>
        <strain evidence="2">MF-1</strain>
    </source>
</reference>
<protein>
    <recommendedName>
        <fullName evidence="1">Reverse transcriptase Ty1/copia-type domain-containing protein</fullName>
    </recommendedName>
</protein>
<dbReference type="InterPro" id="IPR013103">
    <property type="entry name" value="RVT_2"/>
</dbReference>
<proteinExistence type="predicted"/>
<dbReference type="Proteomes" id="UP000765509">
    <property type="component" value="Unassembled WGS sequence"/>
</dbReference>
<feature type="domain" description="Reverse transcriptase Ty1/copia-type" evidence="1">
    <location>
        <begin position="99"/>
        <end position="259"/>
    </location>
</feature>
<dbReference type="OrthoDB" id="2791290at2759"/>
<keyword evidence="3" id="KW-1185">Reference proteome</keyword>
<sequence>MRWSLPWTPKEIEVTGKMDIAFVLNSLSLGEITTESTLELQDKIAAELQAASLNIVTPKTYKQAITSPENSDWEDAICSELCNMRDVGVYDILPIPRGRMVLMICGARKWYVNSFDFVAAYLNAKIDTAIWVRPPNGLHIPNGFGCKLCKALYGTKQAGYFWWQCVATRLTTLGYAASDFDKSLYLHESQKAMIWLHVDDGIIAAEDERLLLQLCDELGKSFKLKWEDSVNSIVGIDIMRTNGGYKLRQQRLIESIFQTTWDSTLSIKTPLPAKCNLVTLRDNEEVTHAKDYIGAVGALSYVTMGT</sequence>
<dbReference type="EMBL" id="AVOT02009722">
    <property type="protein sequence ID" value="MBW0488681.1"/>
    <property type="molecule type" value="Genomic_DNA"/>
</dbReference>